<dbReference type="Proteomes" id="UP000248798">
    <property type="component" value="Unassembled WGS sequence"/>
</dbReference>
<dbReference type="RefSeq" id="WP_111959293.1">
    <property type="nucleotide sequence ID" value="NZ_CP036313.1"/>
</dbReference>
<dbReference type="OrthoDB" id="5419131at2"/>
<evidence type="ECO:0000313" key="2">
    <source>
        <dbReference type="EMBL" id="QBH15300.1"/>
    </source>
</evidence>
<keyword evidence="5" id="KW-1185">Reference proteome</keyword>
<dbReference type="PANTHER" id="PTHR40660">
    <property type="entry name" value="5'-PHOSPHATE OXIDASE PUTATIVE DOMAIN-CONTAINING PROTEIN-RELATED"/>
    <property type="match status" value="1"/>
</dbReference>
<dbReference type="EMBL" id="QLNI01000042">
    <property type="protein sequence ID" value="RAM00642.1"/>
    <property type="molecule type" value="Genomic_DNA"/>
</dbReference>
<reference evidence="2 5" key="2">
    <citation type="submission" date="2019-02" db="EMBL/GenBank/DDBJ databases">
        <title>Complete genome sequence of Desulfobacter hydrogenophilus AcRS1.</title>
        <authorList>
            <person name="Marietou A."/>
            <person name="Lund M.B."/>
            <person name="Marshall I.P.G."/>
            <person name="Schreiber L."/>
            <person name="Jorgensen B."/>
        </authorList>
    </citation>
    <scope>NUCLEOTIDE SEQUENCE [LARGE SCALE GENOMIC DNA]</scope>
    <source>
        <strain evidence="2 5">AcRS1</strain>
    </source>
</reference>
<gene>
    <name evidence="3" type="ORF">DO021_18160</name>
    <name evidence="2" type="ORF">EYB58_21735</name>
</gene>
<evidence type="ECO:0000313" key="4">
    <source>
        <dbReference type="Proteomes" id="UP000248798"/>
    </source>
</evidence>
<accession>A0A328FB32</accession>
<dbReference type="SUPFAM" id="SSF50475">
    <property type="entry name" value="FMN-binding split barrel"/>
    <property type="match status" value="1"/>
</dbReference>
<evidence type="ECO:0000313" key="3">
    <source>
        <dbReference type="EMBL" id="RAM00642.1"/>
    </source>
</evidence>
<feature type="domain" description="Pyridoxamine 5'-phosphate oxidase N-terminal" evidence="1">
    <location>
        <begin position="16"/>
        <end position="118"/>
    </location>
</feature>
<dbReference type="InterPro" id="IPR012349">
    <property type="entry name" value="Split_barrel_FMN-bd"/>
</dbReference>
<evidence type="ECO:0000313" key="5">
    <source>
        <dbReference type="Proteomes" id="UP000293902"/>
    </source>
</evidence>
<reference evidence="3 4" key="1">
    <citation type="submission" date="2018-06" db="EMBL/GenBank/DDBJ databases">
        <title>Complete Genome Sequence of Desulfobacter hydrogenophilus (DSM3380).</title>
        <authorList>
            <person name="Marietou A."/>
            <person name="Schreiber L."/>
            <person name="Marshall I."/>
            <person name="Jorgensen B."/>
        </authorList>
    </citation>
    <scope>NUCLEOTIDE SEQUENCE [LARGE SCALE GENOMIC DNA]</scope>
    <source>
        <strain evidence="3 4">DSM 3380</strain>
    </source>
</reference>
<proteinExistence type="predicted"/>
<sequence>MPELPEETSKAWDSHKGPVILSTVNKDGVPNAIYATCVSKYDEQTLVVANNYFSKTMENIKAGSKACILFITSDNTSYQVKGILEYHTQGPVFDDMKTWNPEKHPGHGAAALKVEEVYKGAEKLL</sequence>
<dbReference type="AlphaFoldDB" id="A0A328FB32"/>
<dbReference type="Pfam" id="PF01243">
    <property type="entry name" value="PNPOx_N"/>
    <property type="match status" value="1"/>
</dbReference>
<organism evidence="3 4">
    <name type="scientific">Desulfobacter hydrogenophilus</name>
    <dbReference type="NCBI Taxonomy" id="2291"/>
    <lineage>
        <taxon>Bacteria</taxon>
        <taxon>Pseudomonadati</taxon>
        <taxon>Thermodesulfobacteriota</taxon>
        <taxon>Desulfobacteria</taxon>
        <taxon>Desulfobacterales</taxon>
        <taxon>Desulfobacteraceae</taxon>
        <taxon>Desulfobacter</taxon>
    </lineage>
</organism>
<protein>
    <submittedName>
        <fullName evidence="3">Pyridoxamine 5'-phosphate oxidase family protein</fullName>
    </submittedName>
</protein>
<dbReference type="EMBL" id="CP036313">
    <property type="protein sequence ID" value="QBH15300.1"/>
    <property type="molecule type" value="Genomic_DNA"/>
</dbReference>
<dbReference type="Proteomes" id="UP000293902">
    <property type="component" value="Chromosome"/>
</dbReference>
<dbReference type="InterPro" id="IPR011576">
    <property type="entry name" value="Pyridox_Oxase_N"/>
</dbReference>
<name>A0A328FB32_9BACT</name>
<dbReference type="PANTHER" id="PTHR40660:SF1">
    <property type="entry name" value="5'-PHOSPHATE OXIDASE PUTATIVE DOMAIN-CONTAINING PROTEIN-RELATED"/>
    <property type="match status" value="1"/>
</dbReference>
<dbReference type="Gene3D" id="2.30.110.10">
    <property type="entry name" value="Electron Transport, Fmn-binding Protein, Chain A"/>
    <property type="match status" value="1"/>
</dbReference>
<evidence type="ECO:0000259" key="1">
    <source>
        <dbReference type="Pfam" id="PF01243"/>
    </source>
</evidence>